<name>A0A1A0HJC9_9ASCO</name>
<dbReference type="GO" id="GO:0000131">
    <property type="term" value="C:incipient cellular bud site"/>
    <property type="evidence" value="ECO:0007669"/>
    <property type="project" value="EnsemblFungi"/>
</dbReference>
<feature type="compositionally biased region" description="Basic residues" evidence="4">
    <location>
        <begin position="1"/>
        <end position="10"/>
    </location>
</feature>
<dbReference type="STRING" id="869754.A0A1A0HJC9"/>
<dbReference type="GO" id="GO:0000753">
    <property type="term" value="P:cell morphogenesis involved in conjugation with cellular fusion"/>
    <property type="evidence" value="ECO:0007669"/>
    <property type="project" value="EnsemblFungi"/>
</dbReference>
<dbReference type="Proteomes" id="UP000092555">
    <property type="component" value="Unassembled WGS sequence"/>
</dbReference>
<feature type="domain" description="SH3" evidence="5">
    <location>
        <begin position="41"/>
        <end position="107"/>
    </location>
</feature>
<dbReference type="EMBL" id="LXTC01000001">
    <property type="protein sequence ID" value="OBA24264.1"/>
    <property type="molecule type" value="Genomic_DNA"/>
</dbReference>
<dbReference type="InterPro" id="IPR051228">
    <property type="entry name" value="NADPH_Oxidase/PX-Domain"/>
</dbReference>
<dbReference type="RefSeq" id="XP_018714745.1">
    <property type="nucleotide sequence ID" value="XM_018856518.1"/>
</dbReference>
<dbReference type="Gene3D" id="3.10.20.90">
    <property type="entry name" value="Phosphatidylinositol 3-kinase Catalytic Subunit, Chain A, domain 1"/>
    <property type="match status" value="1"/>
</dbReference>
<feature type="domain" description="PX" evidence="6">
    <location>
        <begin position="275"/>
        <end position="396"/>
    </location>
</feature>
<protein>
    <recommendedName>
        <fullName evidence="9">Bud emergence protein 1</fullName>
    </recommendedName>
</protein>
<feature type="domain" description="SH3" evidence="5">
    <location>
        <begin position="139"/>
        <end position="201"/>
    </location>
</feature>
<dbReference type="InterPro" id="IPR035548">
    <property type="entry name" value="Bem1/Scd2_SH3_1"/>
</dbReference>
<dbReference type="SUPFAM" id="SSF50044">
    <property type="entry name" value="SH3-domain"/>
    <property type="match status" value="2"/>
</dbReference>
<evidence type="ECO:0000256" key="2">
    <source>
        <dbReference type="ARBA" id="ARBA00022737"/>
    </source>
</evidence>
<feature type="region of interest" description="Disordered" evidence="4">
    <location>
        <begin position="1"/>
        <end position="39"/>
    </location>
</feature>
<evidence type="ECO:0000256" key="4">
    <source>
        <dbReference type="SAM" id="MobiDB-lite"/>
    </source>
</evidence>
<dbReference type="CDD" id="cd11878">
    <property type="entry name" value="SH3_Bem1p_1"/>
    <property type="match status" value="1"/>
</dbReference>
<proteinExistence type="predicted"/>
<dbReference type="GO" id="GO:0060090">
    <property type="term" value="F:molecular adaptor activity"/>
    <property type="evidence" value="ECO:0007669"/>
    <property type="project" value="EnsemblFungi"/>
</dbReference>
<dbReference type="Gene3D" id="2.30.30.40">
    <property type="entry name" value="SH3 Domains"/>
    <property type="match status" value="2"/>
</dbReference>
<dbReference type="Pfam" id="PF00787">
    <property type="entry name" value="PX"/>
    <property type="match status" value="1"/>
</dbReference>
<dbReference type="PROSITE" id="PS50002">
    <property type="entry name" value="SH3"/>
    <property type="match status" value="2"/>
</dbReference>
<evidence type="ECO:0000313" key="8">
    <source>
        <dbReference type="Proteomes" id="UP000092555"/>
    </source>
</evidence>
<evidence type="ECO:0008006" key="9">
    <source>
        <dbReference type="Google" id="ProtNLM"/>
    </source>
</evidence>
<reference evidence="7 8" key="1">
    <citation type="submission" date="2016-05" db="EMBL/GenBank/DDBJ databases">
        <title>Comparative genomics of biotechnologically important yeasts.</title>
        <authorList>
            <consortium name="DOE Joint Genome Institute"/>
            <person name="Riley R."/>
            <person name="Haridas S."/>
            <person name="Wolfe K.H."/>
            <person name="Lopes M.R."/>
            <person name="Hittinger C.T."/>
            <person name="Goker M."/>
            <person name="Salamov A."/>
            <person name="Wisecaver J."/>
            <person name="Long T.M."/>
            <person name="Aerts A.L."/>
            <person name="Barry K."/>
            <person name="Choi C."/>
            <person name="Clum A."/>
            <person name="Coughlan A.Y."/>
            <person name="Deshpande S."/>
            <person name="Douglass A.P."/>
            <person name="Hanson S.J."/>
            <person name="Klenk H.-P."/>
            <person name="LaButti K."/>
            <person name="Lapidus A."/>
            <person name="Lindquist E."/>
            <person name="Lipzen A."/>
            <person name="Meier-kolthoff J.P."/>
            <person name="Ohm R.A."/>
            <person name="Otillar R.P."/>
            <person name="Pangilinan J."/>
            <person name="Peng Y."/>
            <person name="Rokas A."/>
            <person name="Rosa C.A."/>
            <person name="Scheuner C."/>
            <person name="Sibirny A.A."/>
            <person name="Slot J.C."/>
            <person name="Stielow J.B."/>
            <person name="Sun H."/>
            <person name="Kurtzman C.P."/>
            <person name="Blackwell M."/>
            <person name="Grigoriev I.V."/>
            <person name="Jeffries T.W."/>
        </authorList>
    </citation>
    <scope>NUCLEOTIDE SEQUENCE [LARGE SCALE GENOMIC DNA]</scope>
    <source>
        <strain evidence="7 8">NRRL YB-4993</strain>
    </source>
</reference>
<dbReference type="PROSITE" id="PS50195">
    <property type="entry name" value="PX"/>
    <property type="match status" value="1"/>
</dbReference>
<dbReference type="InterPro" id="IPR036871">
    <property type="entry name" value="PX_dom_sf"/>
</dbReference>
<dbReference type="PANTHER" id="PTHR15706:SF2">
    <property type="entry name" value="SH3 AND PX DOMAIN-CONTAINING PROTEIN 2A"/>
    <property type="match status" value="1"/>
</dbReference>
<evidence type="ECO:0000259" key="6">
    <source>
        <dbReference type="PROSITE" id="PS50195"/>
    </source>
</evidence>
<dbReference type="Pfam" id="PF00018">
    <property type="entry name" value="SH3_1"/>
    <property type="match status" value="2"/>
</dbReference>
<dbReference type="AlphaFoldDB" id="A0A1A0HJC9"/>
<dbReference type="Gene3D" id="3.30.1520.10">
    <property type="entry name" value="Phox-like domain"/>
    <property type="match status" value="1"/>
</dbReference>
<dbReference type="CDD" id="cd06890">
    <property type="entry name" value="PX_Bem1p"/>
    <property type="match status" value="1"/>
</dbReference>
<dbReference type="GO" id="GO:0005935">
    <property type="term" value="C:cellular bud neck"/>
    <property type="evidence" value="ECO:0007669"/>
    <property type="project" value="EnsemblFungi"/>
</dbReference>
<dbReference type="GO" id="GO:0045185">
    <property type="term" value="P:maintenance of protein location"/>
    <property type="evidence" value="ECO:0007669"/>
    <property type="project" value="EnsemblFungi"/>
</dbReference>
<dbReference type="GO" id="GO:0120157">
    <property type="term" value="C:PAR polarity complex"/>
    <property type="evidence" value="ECO:0007669"/>
    <property type="project" value="EnsemblFungi"/>
</dbReference>
<keyword evidence="1 3" id="KW-0728">SH3 domain</keyword>
<dbReference type="InterPro" id="IPR001452">
    <property type="entry name" value="SH3_domain"/>
</dbReference>
<dbReference type="SMART" id="SM00326">
    <property type="entry name" value="SH3"/>
    <property type="match status" value="2"/>
</dbReference>
<dbReference type="PRINTS" id="PR00452">
    <property type="entry name" value="SH3DOMAIN"/>
</dbReference>
<gene>
    <name evidence="7" type="ORF">METBIDRAFT_34738</name>
</gene>
<dbReference type="InterPro" id="IPR001683">
    <property type="entry name" value="PX_dom"/>
</dbReference>
<dbReference type="PANTHER" id="PTHR15706">
    <property type="entry name" value="SH3 MULTIPLE DOMAIN"/>
    <property type="match status" value="1"/>
</dbReference>
<comment type="caution">
    <text evidence="7">The sequence shown here is derived from an EMBL/GenBank/DDBJ whole genome shotgun (WGS) entry which is preliminary data.</text>
</comment>
<sequence>MMKSFRKSKRLSNSLNSSKHSISRVTSTHAHSEDLSTALKSPEKAIRALYDYKPQGPGELRFEKGDFFHVIQDQAGNNEANGWYEATNPATQQRGMVPMSYFEVFSKTKHSAGHDNHNIEQGNPLNGKLQHVGTHRPANQMLYAVTLFDFQAERDDELNISAGENLVICAHHDFEWFIAKPITRLGGPGLVPVTYVKIIDMMGSSSAGQPASEDAAAVINHYNIPTVEQWKDQTAKYEALTIPLGHISNSQPAVSSNSQYFQPEDASLNRSSLGSTYTYVTEAAVDSYHLEHGRYQYLVVARLSNGRTRYLYRFYQDFYDLQVKLLELFPYEAGKIENSRRIIPSIPGPLINVNDSISKLRREKLDYYLRNLISLPVHISRSEEVLGLFDILDNGFDKEVVEDQSAKRASRPVMRQSNYQQDRHSQYSFLQLNVQRTSVTPSTESLLHRPGSTSSNNLLANPVSTAVTNVTAEKLAKVKVKFYYEDDIFVLLLPVNLHLQDLKTKLIKRLNLETADEGSGVHLLLKNDYDEFLDSNNIASDILKPEQREQLFQLAVNDDDRFQEILYDKCKVMILSG</sequence>
<dbReference type="SUPFAM" id="SSF64268">
    <property type="entry name" value="PX domain"/>
    <property type="match status" value="1"/>
</dbReference>
<dbReference type="SMART" id="SM00312">
    <property type="entry name" value="PX"/>
    <property type="match status" value="1"/>
</dbReference>
<dbReference type="CDD" id="cd11879">
    <property type="entry name" value="SH3_Bem1p_2"/>
    <property type="match status" value="1"/>
</dbReference>
<feature type="compositionally biased region" description="Low complexity" evidence="4">
    <location>
        <begin position="11"/>
        <end position="24"/>
    </location>
</feature>
<dbReference type="InterPro" id="IPR036028">
    <property type="entry name" value="SH3-like_dom_sf"/>
</dbReference>
<dbReference type="GO" id="GO:0005934">
    <property type="term" value="C:cellular bud tip"/>
    <property type="evidence" value="ECO:0007669"/>
    <property type="project" value="EnsemblFungi"/>
</dbReference>
<dbReference type="GO" id="GO:0032266">
    <property type="term" value="F:phosphatidylinositol-3-phosphate binding"/>
    <property type="evidence" value="ECO:0007669"/>
    <property type="project" value="EnsemblFungi"/>
</dbReference>
<dbReference type="OrthoDB" id="548867at2759"/>
<dbReference type="GO" id="GO:0005938">
    <property type="term" value="C:cell cortex"/>
    <property type="evidence" value="ECO:0007669"/>
    <property type="project" value="EnsemblFungi"/>
</dbReference>
<keyword evidence="2" id="KW-0677">Repeat</keyword>
<accession>A0A1A0HJC9</accession>
<dbReference type="InterPro" id="IPR035550">
    <property type="entry name" value="Bem1/Scd2_PX"/>
</dbReference>
<dbReference type="GeneID" id="30029494"/>
<evidence type="ECO:0000313" key="7">
    <source>
        <dbReference type="EMBL" id="OBA24264.1"/>
    </source>
</evidence>
<dbReference type="InterPro" id="IPR035549">
    <property type="entry name" value="Bem1/Scd2_SH3_2"/>
</dbReference>
<evidence type="ECO:0000256" key="1">
    <source>
        <dbReference type="ARBA" id="ARBA00022443"/>
    </source>
</evidence>
<dbReference type="SUPFAM" id="SSF54277">
    <property type="entry name" value="CAD &amp; PB1 domains"/>
    <property type="match status" value="1"/>
</dbReference>
<dbReference type="GO" id="GO:0061191">
    <property type="term" value="P:positive regulation of vacuole fusion, non-autophagic"/>
    <property type="evidence" value="ECO:0007669"/>
    <property type="project" value="EnsemblFungi"/>
</dbReference>
<keyword evidence="8" id="KW-1185">Reference proteome</keyword>
<organism evidence="7 8">
    <name type="scientific">Metschnikowia bicuspidata var. bicuspidata NRRL YB-4993</name>
    <dbReference type="NCBI Taxonomy" id="869754"/>
    <lineage>
        <taxon>Eukaryota</taxon>
        <taxon>Fungi</taxon>
        <taxon>Dikarya</taxon>
        <taxon>Ascomycota</taxon>
        <taxon>Saccharomycotina</taxon>
        <taxon>Pichiomycetes</taxon>
        <taxon>Metschnikowiaceae</taxon>
        <taxon>Metschnikowia</taxon>
    </lineage>
</organism>
<evidence type="ECO:0000259" key="5">
    <source>
        <dbReference type="PROSITE" id="PS50002"/>
    </source>
</evidence>
<evidence type="ECO:0000256" key="3">
    <source>
        <dbReference type="PROSITE-ProRule" id="PRU00192"/>
    </source>
</evidence>